<dbReference type="Proteomes" id="UP000277204">
    <property type="component" value="Unassembled WGS sequence"/>
</dbReference>
<organism evidence="1 2">
    <name type="scientific">Schistosoma margrebowiei</name>
    <dbReference type="NCBI Taxonomy" id="48269"/>
    <lineage>
        <taxon>Eukaryota</taxon>
        <taxon>Metazoa</taxon>
        <taxon>Spiralia</taxon>
        <taxon>Lophotrochozoa</taxon>
        <taxon>Platyhelminthes</taxon>
        <taxon>Trematoda</taxon>
        <taxon>Digenea</taxon>
        <taxon>Strigeidida</taxon>
        <taxon>Schistosomatoidea</taxon>
        <taxon>Schistosomatidae</taxon>
        <taxon>Schistosoma</taxon>
    </lineage>
</organism>
<keyword evidence="2" id="KW-1185">Reference proteome</keyword>
<gene>
    <name evidence="1" type="ORF">SMRZ_LOCUS801</name>
</gene>
<reference evidence="1 2" key="1">
    <citation type="submission" date="2018-11" db="EMBL/GenBank/DDBJ databases">
        <authorList>
            <consortium name="Pathogen Informatics"/>
        </authorList>
    </citation>
    <scope>NUCLEOTIDE SEQUENCE [LARGE SCALE GENOMIC DNA]</scope>
    <source>
        <strain evidence="1 2">Zambia</strain>
    </source>
</reference>
<dbReference type="EMBL" id="UZAI01000156">
    <property type="protein sequence ID" value="VDO49323.1"/>
    <property type="molecule type" value="Genomic_DNA"/>
</dbReference>
<name>A0A183LAH6_9TREM</name>
<accession>A0A183LAH6</accession>
<sequence length="81" mass="9464">MNINYLLGGWMAASSGIQDARFVLFRTRQLDIPASVLVFTPGLEPITVRFKRHRYDDDHHHDVDVDDDDDRDVDDHDHLYL</sequence>
<proteinExistence type="predicted"/>
<evidence type="ECO:0000313" key="2">
    <source>
        <dbReference type="Proteomes" id="UP000277204"/>
    </source>
</evidence>
<evidence type="ECO:0000313" key="1">
    <source>
        <dbReference type="EMBL" id="VDO49323.1"/>
    </source>
</evidence>
<protein>
    <submittedName>
        <fullName evidence="1">Uncharacterized protein</fullName>
    </submittedName>
</protein>
<dbReference type="AlphaFoldDB" id="A0A183LAH6"/>